<dbReference type="AlphaFoldDB" id="A0A9W8GJR9"/>
<feature type="compositionally biased region" description="Basic and acidic residues" evidence="1">
    <location>
        <begin position="272"/>
        <end position="287"/>
    </location>
</feature>
<feature type="region of interest" description="Disordered" evidence="1">
    <location>
        <begin position="205"/>
        <end position="234"/>
    </location>
</feature>
<comment type="caution">
    <text evidence="2">The sequence shown here is derived from an EMBL/GenBank/DDBJ whole genome shotgun (WGS) entry which is preliminary data.</text>
</comment>
<feature type="compositionally biased region" description="Basic and acidic residues" evidence="1">
    <location>
        <begin position="205"/>
        <end position="222"/>
    </location>
</feature>
<protein>
    <submittedName>
        <fullName evidence="2">Uncharacterized protein</fullName>
    </submittedName>
</protein>
<evidence type="ECO:0000313" key="2">
    <source>
        <dbReference type="EMBL" id="KAJ2687803.1"/>
    </source>
</evidence>
<evidence type="ECO:0000256" key="1">
    <source>
        <dbReference type="SAM" id="MobiDB-lite"/>
    </source>
</evidence>
<feature type="compositionally biased region" description="Acidic residues" evidence="1">
    <location>
        <begin position="85"/>
        <end position="95"/>
    </location>
</feature>
<feature type="region of interest" description="Disordered" evidence="1">
    <location>
        <begin position="272"/>
        <end position="300"/>
    </location>
</feature>
<sequence length="371" mass="40489">MSIPLPVPMPMLAPVPVPALALGYVPTHAPVLAPVPMPASEPVSAPTPTLRPIVQNKAVLAIEQRKEPVHPSSGGYTLTAANLPDYDDSDNEQDSADTIGDANSNAGCKSNQQDRDELAQNRRNRIGYAQDTSFTEVVDKIHHALIDYSIGNARESGSDASTALGMLAGLDDSDLIELYQLTYQDGQVDYVGLPADHGTDDKYNPEAADDKNGSEVVDKEYDPNTGGDVNGLGAEEYEPNPIALSEEYDLFDARYGDVPVINYCRNKHSIVDNEDSPKGLGDGHEYVASDSSDESEENNAETQLAQVPVFTEYMQKVDRVYCALIDLVMSNAEGTDRNTLEEITALFHMDDGKLIDYYWSRHDQGHIDILK</sequence>
<gene>
    <name evidence="2" type="ORF">IWW39_002683</name>
</gene>
<dbReference type="EMBL" id="JANBTX010000062">
    <property type="protein sequence ID" value="KAJ2687803.1"/>
    <property type="molecule type" value="Genomic_DNA"/>
</dbReference>
<feature type="region of interest" description="Disordered" evidence="1">
    <location>
        <begin position="64"/>
        <end position="117"/>
    </location>
</feature>
<organism evidence="2 3">
    <name type="scientific">Coemansia spiralis</name>
    <dbReference type="NCBI Taxonomy" id="417178"/>
    <lineage>
        <taxon>Eukaryota</taxon>
        <taxon>Fungi</taxon>
        <taxon>Fungi incertae sedis</taxon>
        <taxon>Zoopagomycota</taxon>
        <taxon>Kickxellomycotina</taxon>
        <taxon>Kickxellomycetes</taxon>
        <taxon>Kickxellales</taxon>
        <taxon>Kickxellaceae</taxon>
        <taxon>Coemansia</taxon>
    </lineage>
</organism>
<feature type="compositionally biased region" description="Polar residues" evidence="1">
    <location>
        <begin position="101"/>
        <end position="111"/>
    </location>
</feature>
<keyword evidence="3" id="KW-1185">Reference proteome</keyword>
<evidence type="ECO:0000313" key="3">
    <source>
        <dbReference type="Proteomes" id="UP001151516"/>
    </source>
</evidence>
<proteinExistence type="predicted"/>
<name>A0A9W8GJR9_9FUNG</name>
<reference evidence="2" key="1">
    <citation type="submission" date="2022-07" db="EMBL/GenBank/DDBJ databases">
        <title>Phylogenomic reconstructions and comparative analyses of Kickxellomycotina fungi.</title>
        <authorList>
            <person name="Reynolds N.K."/>
            <person name="Stajich J.E."/>
            <person name="Barry K."/>
            <person name="Grigoriev I.V."/>
            <person name="Crous P."/>
            <person name="Smith M.E."/>
        </authorList>
    </citation>
    <scope>NUCLEOTIDE SEQUENCE</scope>
    <source>
        <strain evidence="2">CBS 109367</strain>
    </source>
</reference>
<dbReference type="OrthoDB" id="10347701at2759"/>
<dbReference type="Proteomes" id="UP001151516">
    <property type="component" value="Unassembled WGS sequence"/>
</dbReference>
<accession>A0A9W8GJR9</accession>